<feature type="transmembrane region" description="Helical" evidence="1">
    <location>
        <begin position="20"/>
        <end position="49"/>
    </location>
</feature>
<reference evidence="2 3" key="1">
    <citation type="journal article" date="2021" name="Int. J. Syst. Evol. Microbiol.">
        <title>Clostridium zeae sp. nov., isolated from corn silage.</title>
        <authorList>
            <person name="Kobayashi H."/>
            <person name="Tanizawa Y."/>
            <person name="Yagura M."/>
            <person name="Sakamoto M."/>
            <person name="Ohkuma M."/>
            <person name="Tohno M."/>
        </authorList>
    </citation>
    <scope>NUCLEOTIDE SEQUENCE [LARGE SCALE GENOMIC DNA]</scope>
    <source>
        <strain evidence="2 3">CSC2</strain>
    </source>
</reference>
<keyword evidence="3" id="KW-1185">Reference proteome</keyword>
<gene>
    <name evidence="2" type="ORF">CSC2_18360</name>
</gene>
<evidence type="ECO:0000313" key="2">
    <source>
        <dbReference type="EMBL" id="GFZ31310.1"/>
    </source>
</evidence>
<proteinExistence type="predicted"/>
<comment type="caution">
    <text evidence="2">The sequence shown here is derived from an EMBL/GenBank/DDBJ whole genome shotgun (WGS) entry which is preliminary data.</text>
</comment>
<dbReference type="EMBL" id="BMBA01000001">
    <property type="protein sequence ID" value="GFZ31310.1"/>
    <property type="molecule type" value="Genomic_DNA"/>
</dbReference>
<dbReference type="Proteomes" id="UP000663802">
    <property type="component" value="Unassembled WGS sequence"/>
</dbReference>
<protein>
    <submittedName>
        <fullName evidence="2">Uncharacterized protein</fullName>
    </submittedName>
</protein>
<keyword evidence="1" id="KW-0472">Membrane</keyword>
<accession>A0ABQ1E927</accession>
<evidence type="ECO:0000313" key="3">
    <source>
        <dbReference type="Proteomes" id="UP000663802"/>
    </source>
</evidence>
<organism evidence="2 3">
    <name type="scientific">Clostridium zeae</name>
    <dbReference type="NCBI Taxonomy" id="2759022"/>
    <lineage>
        <taxon>Bacteria</taxon>
        <taxon>Bacillati</taxon>
        <taxon>Bacillota</taxon>
        <taxon>Clostridia</taxon>
        <taxon>Eubacteriales</taxon>
        <taxon>Clostridiaceae</taxon>
        <taxon>Clostridium</taxon>
    </lineage>
</organism>
<sequence>MRVIMNIIDILKKFFEGRDWYITFFTIMTWILLLVIIIYTVIQFTLFILKVKYKNEQFINEVNNVKKEKINK</sequence>
<evidence type="ECO:0000256" key="1">
    <source>
        <dbReference type="SAM" id="Phobius"/>
    </source>
</evidence>
<keyword evidence="1" id="KW-1133">Transmembrane helix</keyword>
<name>A0ABQ1E927_9CLOT</name>
<keyword evidence="1" id="KW-0812">Transmembrane</keyword>